<evidence type="ECO:0000313" key="2">
    <source>
        <dbReference type="Proteomes" id="UP001358586"/>
    </source>
</evidence>
<comment type="caution">
    <text evidence="1">The sequence shown here is derived from an EMBL/GenBank/DDBJ whole genome shotgun (WGS) entry which is preliminary data.</text>
</comment>
<evidence type="ECO:0000313" key="1">
    <source>
        <dbReference type="EMBL" id="KAK5812292.1"/>
    </source>
</evidence>
<proteinExistence type="predicted"/>
<gene>
    <name evidence="1" type="ORF">PVK06_027720</name>
</gene>
<reference evidence="1 2" key="1">
    <citation type="submission" date="2023-03" db="EMBL/GenBank/DDBJ databases">
        <title>WGS of Gossypium arboreum.</title>
        <authorList>
            <person name="Yu D."/>
        </authorList>
    </citation>
    <scope>NUCLEOTIDE SEQUENCE [LARGE SCALE GENOMIC DNA]</scope>
    <source>
        <tissue evidence="1">Leaf</tissue>
    </source>
</reference>
<dbReference type="Proteomes" id="UP001358586">
    <property type="component" value="Chromosome 8"/>
</dbReference>
<organism evidence="1 2">
    <name type="scientific">Gossypium arboreum</name>
    <name type="common">Tree cotton</name>
    <name type="synonym">Gossypium nanking</name>
    <dbReference type="NCBI Taxonomy" id="29729"/>
    <lineage>
        <taxon>Eukaryota</taxon>
        <taxon>Viridiplantae</taxon>
        <taxon>Streptophyta</taxon>
        <taxon>Embryophyta</taxon>
        <taxon>Tracheophyta</taxon>
        <taxon>Spermatophyta</taxon>
        <taxon>Magnoliopsida</taxon>
        <taxon>eudicotyledons</taxon>
        <taxon>Gunneridae</taxon>
        <taxon>Pentapetalae</taxon>
        <taxon>rosids</taxon>
        <taxon>malvids</taxon>
        <taxon>Malvales</taxon>
        <taxon>Malvaceae</taxon>
        <taxon>Malvoideae</taxon>
        <taxon>Gossypium</taxon>
    </lineage>
</organism>
<protein>
    <submittedName>
        <fullName evidence="1">Uncharacterized protein</fullName>
    </submittedName>
</protein>
<dbReference type="EMBL" id="JARKNE010000008">
    <property type="protein sequence ID" value="KAK5812292.1"/>
    <property type="molecule type" value="Genomic_DNA"/>
</dbReference>
<name>A0ABR0P3N7_GOSAR</name>
<accession>A0ABR0P3N7</accession>
<keyword evidence="2" id="KW-1185">Reference proteome</keyword>
<sequence>MSGAMNDDILIWGPALNRVYSTKIGTIDWKQHSIRKLDKDASRVFLLCYGSVGKLKMWRLFKRSIVDRWSSLSDGLLKINVDVAWNNDKRHVMVGIVIRDHEGLVRASFACKVVGKFDA</sequence>